<evidence type="ECO:0000259" key="1">
    <source>
        <dbReference type="PROSITE" id="PS01124"/>
    </source>
</evidence>
<reference evidence="2 3" key="1">
    <citation type="submission" date="2018-05" db="EMBL/GenBank/DDBJ databases">
        <title>Chitinophaga sp. K3CV102501T nov., isolated from isolated from a monsoon evergreen broad-leaved forest soil.</title>
        <authorList>
            <person name="Lv Y."/>
        </authorList>
    </citation>
    <scope>NUCLEOTIDE SEQUENCE [LARGE SCALE GENOMIC DNA]</scope>
    <source>
        <strain evidence="2 3">GDMCC 1.1325</strain>
    </source>
</reference>
<dbReference type="AlphaFoldDB" id="A0A365Y1I1"/>
<dbReference type="GO" id="GO:0043565">
    <property type="term" value="F:sequence-specific DNA binding"/>
    <property type="evidence" value="ECO:0007669"/>
    <property type="project" value="InterPro"/>
</dbReference>
<accession>A0A365Y1I1</accession>
<sequence length="278" mass="31619">MNFHICHPGDALRPFVKQFYFWEDDSCGLIQLPQHLFTLGDQYMVFILEGEATIKPADHAAFTLPKHSVTGHFTCACELQVRGPLKMVVVQLNAYGCYRLLDMDVRSFTNYYRNLDMQESPVWTLLGTKLQQAKTPQEITSLLNDTYMEVLRCFSPALQQVDKMADYLLANQGNVSLHELAKVFRVSKPTLDRLFNRIVGIPPQLFARMVRFKAALRSLQQMDIPQWQISTTAHYNQAMFIQDHLLFNGEMPSGHNTAAQATITRMTAAEMLPVAVAS</sequence>
<dbReference type="InterPro" id="IPR046532">
    <property type="entry name" value="DUF6597"/>
</dbReference>
<dbReference type="PROSITE" id="PS01124">
    <property type="entry name" value="HTH_ARAC_FAMILY_2"/>
    <property type="match status" value="1"/>
</dbReference>
<dbReference type="OrthoDB" id="643300at2"/>
<dbReference type="RefSeq" id="WP_113614691.1">
    <property type="nucleotide sequence ID" value="NZ_QFFJ01000001.1"/>
</dbReference>
<feature type="domain" description="HTH araC/xylS-type" evidence="1">
    <location>
        <begin position="162"/>
        <end position="258"/>
    </location>
</feature>
<evidence type="ECO:0000313" key="3">
    <source>
        <dbReference type="Proteomes" id="UP000253410"/>
    </source>
</evidence>
<protein>
    <recommendedName>
        <fullName evidence="1">HTH araC/xylS-type domain-containing protein</fullName>
    </recommendedName>
</protein>
<organism evidence="2 3">
    <name type="scientific">Chitinophaga flava</name>
    <dbReference type="NCBI Taxonomy" id="2259036"/>
    <lineage>
        <taxon>Bacteria</taxon>
        <taxon>Pseudomonadati</taxon>
        <taxon>Bacteroidota</taxon>
        <taxon>Chitinophagia</taxon>
        <taxon>Chitinophagales</taxon>
        <taxon>Chitinophagaceae</taxon>
        <taxon>Chitinophaga</taxon>
    </lineage>
</organism>
<evidence type="ECO:0000313" key="2">
    <source>
        <dbReference type="EMBL" id="RBL92091.1"/>
    </source>
</evidence>
<proteinExistence type="predicted"/>
<dbReference type="EMBL" id="QFFJ01000001">
    <property type="protein sequence ID" value="RBL92091.1"/>
    <property type="molecule type" value="Genomic_DNA"/>
</dbReference>
<comment type="caution">
    <text evidence="2">The sequence shown here is derived from an EMBL/GenBank/DDBJ whole genome shotgun (WGS) entry which is preliminary data.</text>
</comment>
<name>A0A365Y1I1_9BACT</name>
<dbReference type="InterPro" id="IPR018060">
    <property type="entry name" value="HTH_AraC"/>
</dbReference>
<dbReference type="Pfam" id="PF20240">
    <property type="entry name" value="DUF6597"/>
    <property type="match status" value="1"/>
</dbReference>
<dbReference type="Gene3D" id="1.10.10.60">
    <property type="entry name" value="Homeodomain-like"/>
    <property type="match status" value="1"/>
</dbReference>
<dbReference type="GO" id="GO:0003700">
    <property type="term" value="F:DNA-binding transcription factor activity"/>
    <property type="evidence" value="ECO:0007669"/>
    <property type="project" value="InterPro"/>
</dbReference>
<dbReference type="Proteomes" id="UP000253410">
    <property type="component" value="Unassembled WGS sequence"/>
</dbReference>
<keyword evidence="3" id="KW-1185">Reference proteome</keyword>
<gene>
    <name evidence="2" type="ORF">DF182_05720</name>
</gene>